<reference evidence="1" key="1">
    <citation type="submission" date="2021-03" db="EMBL/GenBank/DDBJ databases">
        <title>Molecular epidemiology and mechanisms of colistin and carbapenem resistance in Enterobacteriaceae from clinical isolates, the environment and porcine samples in Pretoria, South Africa.</title>
        <authorList>
            <person name="Bogoshi D."/>
            <person name="Mbelle N.M."/>
            <person name="Naidoo V."/>
            <person name="Osei Sekyere J."/>
        </authorList>
    </citation>
    <scope>NUCLEOTIDE SEQUENCE</scope>
    <source>
        <strain evidence="1">C080</strain>
    </source>
</reference>
<sequence length="79" mass="8895">MNIKNVMNGYCSFPEQSKEPEHLAMTKLYLSLLCALLLNGCQSTQPRYHPLDVSLKDNQPCFAVPINSVRRGDSLQNRG</sequence>
<dbReference type="EMBL" id="JAGETR010000025">
    <property type="protein sequence ID" value="MBO2006645.1"/>
    <property type="molecule type" value="Genomic_DNA"/>
</dbReference>
<evidence type="ECO:0000313" key="1">
    <source>
        <dbReference type="EMBL" id="MBO2006645.1"/>
    </source>
</evidence>
<dbReference type="AlphaFoldDB" id="A0A939NNP8"/>
<gene>
    <name evidence="1" type="ORF">J4732_04780</name>
</gene>
<organism evidence="1">
    <name type="scientific">Serratia marcescens</name>
    <dbReference type="NCBI Taxonomy" id="615"/>
    <lineage>
        <taxon>Bacteria</taxon>
        <taxon>Pseudomonadati</taxon>
        <taxon>Pseudomonadota</taxon>
        <taxon>Gammaproteobacteria</taxon>
        <taxon>Enterobacterales</taxon>
        <taxon>Yersiniaceae</taxon>
        <taxon>Serratia</taxon>
    </lineage>
</organism>
<protein>
    <submittedName>
        <fullName evidence="1">Uncharacterized protein</fullName>
    </submittedName>
</protein>
<comment type="caution">
    <text evidence="1">The sequence shown here is derived from an EMBL/GenBank/DDBJ whole genome shotgun (WGS) entry which is preliminary data.</text>
</comment>
<accession>A0A939NNP8</accession>
<proteinExistence type="predicted"/>
<name>A0A939NNP8_SERMA</name>